<sequence length="101" mass="11555">MIEEWILGVGGWVSDRQRYLSACDFGLLMIEEWILGVSGWDSDRQSSLMLVVSLSDRDSKMVLGSSSSRFSKRECCIELFYNDFGLLMIEEWILGVGGWDF</sequence>
<evidence type="ECO:0000313" key="1">
    <source>
        <dbReference type="EMBL" id="GIY40527.1"/>
    </source>
</evidence>
<protein>
    <submittedName>
        <fullName evidence="1">Uncharacterized protein</fullName>
    </submittedName>
</protein>
<keyword evidence="2" id="KW-1185">Reference proteome</keyword>
<dbReference type="AlphaFoldDB" id="A0AAV4T759"/>
<gene>
    <name evidence="1" type="ORF">CEXT_238331</name>
</gene>
<dbReference type="Proteomes" id="UP001054945">
    <property type="component" value="Unassembled WGS sequence"/>
</dbReference>
<evidence type="ECO:0000313" key="2">
    <source>
        <dbReference type="Proteomes" id="UP001054945"/>
    </source>
</evidence>
<dbReference type="EMBL" id="BPLR01010625">
    <property type="protein sequence ID" value="GIY40527.1"/>
    <property type="molecule type" value="Genomic_DNA"/>
</dbReference>
<reference evidence="1 2" key="1">
    <citation type="submission" date="2021-06" db="EMBL/GenBank/DDBJ databases">
        <title>Caerostris extrusa draft genome.</title>
        <authorList>
            <person name="Kono N."/>
            <person name="Arakawa K."/>
        </authorList>
    </citation>
    <scope>NUCLEOTIDE SEQUENCE [LARGE SCALE GENOMIC DNA]</scope>
</reference>
<comment type="caution">
    <text evidence="1">The sequence shown here is derived from an EMBL/GenBank/DDBJ whole genome shotgun (WGS) entry which is preliminary data.</text>
</comment>
<accession>A0AAV4T759</accession>
<organism evidence="1 2">
    <name type="scientific">Caerostris extrusa</name>
    <name type="common">Bark spider</name>
    <name type="synonym">Caerostris bankana</name>
    <dbReference type="NCBI Taxonomy" id="172846"/>
    <lineage>
        <taxon>Eukaryota</taxon>
        <taxon>Metazoa</taxon>
        <taxon>Ecdysozoa</taxon>
        <taxon>Arthropoda</taxon>
        <taxon>Chelicerata</taxon>
        <taxon>Arachnida</taxon>
        <taxon>Araneae</taxon>
        <taxon>Araneomorphae</taxon>
        <taxon>Entelegynae</taxon>
        <taxon>Araneoidea</taxon>
        <taxon>Araneidae</taxon>
        <taxon>Caerostris</taxon>
    </lineage>
</organism>
<proteinExistence type="predicted"/>
<name>A0AAV4T759_CAEEX</name>